<dbReference type="SMART" id="SM00671">
    <property type="entry name" value="SEL1"/>
    <property type="match status" value="2"/>
</dbReference>
<gene>
    <name evidence="2" type="ORF">CGS58_13875</name>
</gene>
<dbReference type="Pfam" id="PF07179">
    <property type="entry name" value="SseB"/>
    <property type="match status" value="1"/>
</dbReference>
<accession>A0A2A7AMG4</accession>
<dbReference type="Pfam" id="PF08238">
    <property type="entry name" value="Sel1"/>
    <property type="match status" value="2"/>
</dbReference>
<dbReference type="SUPFAM" id="SSF81901">
    <property type="entry name" value="HCP-like"/>
    <property type="match status" value="1"/>
</dbReference>
<dbReference type="RefSeq" id="WP_097840261.1">
    <property type="nucleotide sequence ID" value="NZ_NMTY01000032.1"/>
</dbReference>
<protein>
    <recommendedName>
        <fullName evidence="1">SseB protein N-terminal domain-containing protein</fullName>
    </recommendedName>
</protein>
<evidence type="ECO:0000313" key="3">
    <source>
        <dbReference type="Proteomes" id="UP000220005"/>
    </source>
</evidence>
<reference evidence="2 3" key="1">
    <citation type="journal article" date="2017" name="Front. Microbiol.">
        <title>New Insights into the Diversity of the Genus Faecalibacterium.</title>
        <authorList>
            <person name="Benevides L."/>
            <person name="Burman S."/>
            <person name="Martin R."/>
            <person name="Robert V."/>
            <person name="Thomas M."/>
            <person name="Miquel S."/>
            <person name="Chain F."/>
            <person name="Sokol H."/>
            <person name="Bermudez-Humaran L.G."/>
            <person name="Morrison M."/>
            <person name="Langella P."/>
            <person name="Azevedo V.A."/>
            <person name="Chatel J.M."/>
            <person name="Soares S."/>
        </authorList>
    </citation>
    <scope>NUCLEOTIDE SEQUENCE [LARGE SCALE GENOMIC DNA]</scope>
    <source>
        <strain evidence="2 3">CNCM I 4575</strain>
    </source>
</reference>
<sequence length="355" mass="39412">MAYEKGARRFRPVGNRKKKTAPKYGPTGTGCPVVEEAVARLYRDQSEAHFWDLMNALNYALELKTRVLVPLDAATDPQSGAAPWAALPIPEEKAEDLPPWLLHTRRERTYLPLFTSVKTAEAERTTATRPMAERGMREAMTYALNTEGLDGVVIDPWTNSATLDNSILKGLLRAVRGDLDAPGADELDCGYEAACHGWWDEAVHYYKRAADEGNTEALALLADCIYQGRGIRRSKTEARKLWKKAAAAGEVQAMIALGDDALASDKELAVALQYYRRAQSAGRGTPDVAYTPQIRLRIAQTETRFVSRRKALAELAEAEQGFRVQLEQAAPDAQLWLDETQKLIEELVAEANQPR</sequence>
<feature type="domain" description="SseB protein N-terminal" evidence="1">
    <location>
        <begin position="35"/>
        <end position="165"/>
    </location>
</feature>
<dbReference type="Gene3D" id="1.25.40.10">
    <property type="entry name" value="Tetratricopeptide repeat domain"/>
    <property type="match status" value="1"/>
</dbReference>
<dbReference type="PANTHER" id="PTHR11102">
    <property type="entry name" value="SEL-1-LIKE PROTEIN"/>
    <property type="match status" value="1"/>
</dbReference>
<name>A0A2A7AMG4_9FIRM</name>
<dbReference type="InterPro" id="IPR006597">
    <property type="entry name" value="Sel1-like"/>
</dbReference>
<evidence type="ECO:0000259" key="1">
    <source>
        <dbReference type="Pfam" id="PF07179"/>
    </source>
</evidence>
<evidence type="ECO:0000313" key="2">
    <source>
        <dbReference type="EMBL" id="PDX80296.1"/>
    </source>
</evidence>
<dbReference type="PANTHER" id="PTHR11102:SF160">
    <property type="entry name" value="ERAD-ASSOCIATED E3 UBIQUITIN-PROTEIN LIGASE COMPONENT HRD3"/>
    <property type="match status" value="1"/>
</dbReference>
<dbReference type="InterPro" id="IPR009839">
    <property type="entry name" value="SseB_N"/>
</dbReference>
<organism evidence="2 3">
    <name type="scientific">Faecalibacterium prausnitzii</name>
    <dbReference type="NCBI Taxonomy" id="853"/>
    <lineage>
        <taxon>Bacteria</taxon>
        <taxon>Bacillati</taxon>
        <taxon>Bacillota</taxon>
        <taxon>Clostridia</taxon>
        <taxon>Eubacteriales</taxon>
        <taxon>Oscillospiraceae</taxon>
        <taxon>Faecalibacterium</taxon>
    </lineage>
</organism>
<dbReference type="Proteomes" id="UP000220005">
    <property type="component" value="Unassembled WGS sequence"/>
</dbReference>
<dbReference type="InterPro" id="IPR011990">
    <property type="entry name" value="TPR-like_helical_dom_sf"/>
</dbReference>
<comment type="caution">
    <text evidence="2">The sequence shown here is derived from an EMBL/GenBank/DDBJ whole genome shotgun (WGS) entry which is preliminary data.</text>
</comment>
<dbReference type="InterPro" id="IPR050767">
    <property type="entry name" value="Sel1_AlgK"/>
</dbReference>
<proteinExistence type="predicted"/>
<dbReference type="EMBL" id="NMTY01000032">
    <property type="protein sequence ID" value="PDX80296.1"/>
    <property type="molecule type" value="Genomic_DNA"/>
</dbReference>
<dbReference type="AlphaFoldDB" id="A0A2A7AMG4"/>